<feature type="domain" description="EDC4-like protein pdc1 beta-propeller" evidence="7">
    <location>
        <begin position="427"/>
        <end position="759"/>
    </location>
</feature>
<dbReference type="EMBL" id="JAPUFD010000006">
    <property type="protein sequence ID" value="MDI1488006.1"/>
    <property type="molecule type" value="Genomic_DNA"/>
</dbReference>
<comment type="caution">
    <text evidence="8">The sequence shown here is derived from an EMBL/GenBank/DDBJ whole genome shotgun (WGS) entry which is preliminary data.</text>
</comment>
<feature type="compositionally biased region" description="Basic and acidic residues" evidence="6">
    <location>
        <begin position="324"/>
        <end position="342"/>
    </location>
</feature>
<organism evidence="8 9">
    <name type="scientific">Ramalina farinacea</name>
    <dbReference type="NCBI Taxonomy" id="258253"/>
    <lineage>
        <taxon>Eukaryota</taxon>
        <taxon>Fungi</taxon>
        <taxon>Dikarya</taxon>
        <taxon>Ascomycota</taxon>
        <taxon>Pezizomycotina</taxon>
        <taxon>Lecanoromycetes</taxon>
        <taxon>OSLEUM clade</taxon>
        <taxon>Lecanoromycetidae</taxon>
        <taxon>Lecanorales</taxon>
        <taxon>Lecanorineae</taxon>
        <taxon>Ramalinaceae</taxon>
        <taxon>Ramalina</taxon>
    </lineage>
</organism>
<comment type="similarity">
    <text evidence="2">Belongs to the WD repeat EDC4 family.</text>
</comment>
<dbReference type="InterPro" id="IPR015943">
    <property type="entry name" value="WD40/YVTN_repeat-like_dom_sf"/>
</dbReference>
<reference evidence="8" key="1">
    <citation type="journal article" date="2023" name="Genome Biol. Evol.">
        <title>First Whole Genome Sequence and Flow Cytometry Genome Size Data for the Lichen-Forming Fungus Ramalina farinacea (Ascomycota).</title>
        <authorList>
            <person name="Llewellyn T."/>
            <person name="Mian S."/>
            <person name="Hill R."/>
            <person name="Leitch I.J."/>
            <person name="Gaya E."/>
        </authorList>
    </citation>
    <scope>NUCLEOTIDE SEQUENCE</scope>
    <source>
        <strain evidence="8">LIQ254RAFAR</strain>
    </source>
</reference>
<feature type="region of interest" description="Disordered" evidence="6">
    <location>
        <begin position="228"/>
        <end position="288"/>
    </location>
</feature>
<dbReference type="Pfam" id="PF24106">
    <property type="entry name" value="Beta-prop_EDC4L"/>
    <property type="match status" value="1"/>
</dbReference>
<feature type="compositionally biased region" description="Polar residues" evidence="6">
    <location>
        <begin position="19"/>
        <end position="28"/>
    </location>
</feature>
<evidence type="ECO:0000256" key="1">
    <source>
        <dbReference type="ARBA" id="ARBA00004201"/>
    </source>
</evidence>
<feature type="region of interest" description="Disordered" evidence="6">
    <location>
        <begin position="881"/>
        <end position="1010"/>
    </location>
</feature>
<comment type="subcellular location">
    <subcellularLocation>
        <location evidence="1">Cytoplasm</location>
        <location evidence="1">P-body</location>
    </subcellularLocation>
</comment>
<evidence type="ECO:0000313" key="9">
    <source>
        <dbReference type="Proteomes" id="UP001161017"/>
    </source>
</evidence>
<dbReference type="InterPro" id="IPR045152">
    <property type="entry name" value="EDC4-like"/>
</dbReference>
<sequence length="1440" mass="155897">MSKLEGDPNAQFDGLFANLRTNNGSHAPQNVRKPSHGYDGTSASKSPRPQHAAPFAGKANPQANLLDLLRFGPANSSQTSSQQQQSSENLKPTVSAPDTQSVHGRGISASDLIASVRGSTSKPSTPAQPSPRSASAAHQDSLLKLLNQATLSGKTDNQKSRSSSKAESKAEHKAVDTPHSGRTSSPIRYFGSKENTPTPFQPEAIPQASPSAKKEGIFTYVNPFEQLSASSPLNAQARAPPSGDMTKRKVKSPSPPAAVSYSRRKLTPSGGEVLQSIESPGPEPLKDGRTQVEALMGIGAPSKDAETVAEALNEVGGQVHKQMEHALAEAEEHGVKQEDQSKDGIQSDVPAFASGEDKENMAPAEESKAKGKDATTNAAVDEWESADEEKATLAEPRRKVPTYQFPMRPFVCIDVNQGAATTVSIRDDTIVNIARFKKDFDQTDRTLATATKDFIVYGMPKTGGVRIIQQENGTSSLLFPKTEDRIFNVATSTAPAGTGHQQVIATGVGGAAYWTTIKKPDMDFDQRDMESKAVIFPPTITAAEAALSAQLKTRAKRSSRHPQFFAIGRGKSIQIVFPMHARKSEYFKSDHTLDTEAYFSERNLKITTGKAPKDFSFSEDDSAIATLDKAGKLRIWDTRDLIIEENGAASRLAAIEVKTPLMTLSTTNAAEKTWPTSVLFVDKTRSYTKGIAQRYIVVGMKQNHTLQLWDLHLGKAVQELSFPHENETDAICSVAYHPATSVIAVGHPTRNSIYLIHLSAPKYNLTNMSQAKFVQRLASKDPTLATAESTAIMSGLHEYSLGEIGQLRSLDLVPSANEVRGVEDDESLNLFELYVMHSKGVTCLGFKREDLGLSIENKALHSIDAQAEGLITVRDLKEPSAPASSVATTMNGDAAPSGTPPKASKATRKEVQEESALVAAHSSPSKPAAKAEKAEKKKGKTNGTSDSVTKAVEPPPALPSAVEKEPRTVSPAPQPAPIVAKPTDSKQPSAERPAESSTVGERSSAKANADPVSVGISSDFLNKEMKKIEQGVAAEFNKAFQHELDALYRRLDSDKQVQNAASGANQEAILRLVSKQLGDNVEKSLASIVTRTIKESVTPYIGESTASSLEKMLPHIIGQQLQALLPMSLKPALHEVVGHTMQSADVYRAISEKVTKSVTGQVEREFASALNSSVIPAFKNLTISTVQKIGQDTENRVKEQLQRAETQHRNDGAKIDQLNNSVRALSETRREDTGKIDQLTNAVRVLSETIHQMAAAQSDFQSEILKLQQRAYQDGHALARRDSLTPSESASMQVSPEQQEIEAIAALMQKNDYEGATIMWLQSVQQTTIFDQVFVHFSSNYLQDISPLVNLSVGAAVTGSLETNVRERLLWLETVLNSIDPTHSEVSQVSRKVLDVIGQRLQANYMRIAEDEPNNPALRQIATLSRQSRELMHVAPLPAA</sequence>
<feature type="compositionally biased region" description="Low complexity" evidence="6">
    <location>
        <begin position="76"/>
        <end position="87"/>
    </location>
</feature>
<dbReference type="Gene3D" id="2.130.10.10">
    <property type="entry name" value="YVTN repeat-like/Quinoprotein amine dehydrogenase"/>
    <property type="match status" value="1"/>
</dbReference>
<feature type="compositionally biased region" description="Polar residues" evidence="6">
    <location>
        <begin position="882"/>
        <end position="891"/>
    </location>
</feature>
<feature type="region of interest" description="Disordered" evidence="6">
    <location>
        <begin position="1"/>
        <end position="105"/>
    </location>
</feature>
<feature type="compositionally biased region" description="Low complexity" evidence="6">
    <location>
        <begin position="123"/>
        <end position="137"/>
    </location>
</feature>
<proteinExistence type="inferred from homology"/>
<dbReference type="Proteomes" id="UP001161017">
    <property type="component" value="Unassembled WGS sequence"/>
</dbReference>
<accession>A0AA43QN21</accession>
<protein>
    <recommendedName>
        <fullName evidence="7">EDC4-like protein pdc1 beta-propeller domain-containing protein</fullName>
    </recommendedName>
</protein>
<evidence type="ECO:0000256" key="5">
    <source>
        <dbReference type="ARBA" id="ARBA00022737"/>
    </source>
</evidence>
<dbReference type="GO" id="GO:0031087">
    <property type="term" value="P:deadenylation-independent decapping of nuclear-transcribed mRNA"/>
    <property type="evidence" value="ECO:0007669"/>
    <property type="project" value="InterPro"/>
</dbReference>
<feature type="region of interest" description="Disordered" evidence="6">
    <location>
        <begin position="324"/>
        <end position="393"/>
    </location>
</feature>
<evidence type="ECO:0000313" key="8">
    <source>
        <dbReference type="EMBL" id="MDI1488006.1"/>
    </source>
</evidence>
<evidence type="ECO:0000256" key="3">
    <source>
        <dbReference type="ARBA" id="ARBA00022490"/>
    </source>
</evidence>
<feature type="compositionally biased region" description="Low complexity" evidence="6">
    <location>
        <begin position="919"/>
        <end position="928"/>
    </location>
</feature>
<evidence type="ECO:0000259" key="7">
    <source>
        <dbReference type="Pfam" id="PF24106"/>
    </source>
</evidence>
<dbReference type="InterPro" id="IPR036322">
    <property type="entry name" value="WD40_repeat_dom_sf"/>
</dbReference>
<gene>
    <name evidence="8" type="ORF">OHK93_007280</name>
</gene>
<dbReference type="InterPro" id="IPR055393">
    <property type="entry name" value="Beta-prop_EDC4L"/>
</dbReference>
<dbReference type="PANTHER" id="PTHR15598">
    <property type="entry name" value="ENHANCER OF MRNA-DECAPPING PROTEIN 4"/>
    <property type="match status" value="1"/>
</dbReference>
<feature type="compositionally biased region" description="Polar residues" evidence="6">
    <location>
        <begin position="88"/>
        <end position="102"/>
    </location>
</feature>
<evidence type="ECO:0000256" key="6">
    <source>
        <dbReference type="SAM" id="MobiDB-lite"/>
    </source>
</evidence>
<keyword evidence="9" id="KW-1185">Reference proteome</keyword>
<keyword evidence="5" id="KW-0677">Repeat</keyword>
<dbReference type="GO" id="GO:0000932">
    <property type="term" value="C:P-body"/>
    <property type="evidence" value="ECO:0007669"/>
    <property type="project" value="UniProtKB-SubCell"/>
</dbReference>
<dbReference type="SUPFAM" id="SSF50978">
    <property type="entry name" value="WD40 repeat-like"/>
    <property type="match status" value="1"/>
</dbReference>
<dbReference type="PANTHER" id="PTHR15598:SF5">
    <property type="entry name" value="ENHANCER OF MRNA-DECAPPING PROTEIN 4"/>
    <property type="match status" value="1"/>
</dbReference>
<feature type="region of interest" description="Disordered" evidence="6">
    <location>
        <begin position="151"/>
        <end position="211"/>
    </location>
</feature>
<dbReference type="FunFam" id="2.130.10.10:FF:000817">
    <property type="entry name" value="WGS project CABT00000000 data, contig 2.15"/>
    <property type="match status" value="1"/>
</dbReference>
<evidence type="ECO:0000256" key="2">
    <source>
        <dbReference type="ARBA" id="ARBA00009639"/>
    </source>
</evidence>
<feature type="compositionally biased region" description="Basic and acidic residues" evidence="6">
    <location>
        <begin position="156"/>
        <end position="176"/>
    </location>
</feature>
<keyword evidence="3" id="KW-0963">Cytoplasm</keyword>
<evidence type="ECO:0000256" key="4">
    <source>
        <dbReference type="ARBA" id="ARBA00022574"/>
    </source>
</evidence>
<name>A0AA43QN21_9LECA</name>
<keyword evidence="4" id="KW-0853">WD repeat</keyword>
<feature type="compositionally biased region" description="Basic and acidic residues" evidence="6">
    <location>
        <begin position="355"/>
        <end position="373"/>
    </location>
</feature>
<feature type="region of interest" description="Disordered" evidence="6">
    <location>
        <begin position="117"/>
        <end position="138"/>
    </location>
</feature>